<keyword evidence="2" id="KW-0413">Isomerase</keyword>
<evidence type="ECO:0000313" key="5">
    <source>
        <dbReference type="Proteomes" id="UP000050865"/>
    </source>
</evidence>
<name>A0A0R2F315_9LACO</name>
<protein>
    <submittedName>
        <fullName evidence="4">Aldose 1-epimerase</fullName>
    </submittedName>
</protein>
<dbReference type="InterPro" id="IPR014718">
    <property type="entry name" value="GH-type_carb-bd"/>
</dbReference>
<proteinExistence type="inferred from homology"/>
<reference evidence="4 5" key="1">
    <citation type="journal article" date="2015" name="Genome Announc.">
        <title>Expanding the biotechnology potential of lactobacilli through comparative genomics of 213 strains and associated genera.</title>
        <authorList>
            <person name="Sun Z."/>
            <person name="Harris H.M."/>
            <person name="McCann A."/>
            <person name="Guo C."/>
            <person name="Argimon S."/>
            <person name="Zhang W."/>
            <person name="Yang X."/>
            <person name="Jeffery I.B."/>
            <person name="Cooney J.C."/>
            <person name="Kagawa T.F."/>
            <person name="Liu W."/>
            <person name="Song Y."/>
            <person name="Salvetti E."/>
            <person name="Wrobel A."/>
            <person name="Rasinkangas P."/>
            <person name="Parkhill J."/>
            <person name="Rea M.C."/>
            <person name="O'Sullivan O."/>
            <person name="Ritari J."/>
            <person name="Douillard F.P."/>
            <person name="Paul Ross R."/>
            <person name="Yang R."/>
            <person name="Briner A.E."/>
            <person name="Felis G.E."/>
            <person name="de Vos W.M."/>
            <person name="Barrangou R."/>
            <person name="Klaenhammer T.R."/>
            <person name="Caufield P.W."/>
            <person name="Cui Y."/>
            <person name="Zhang H."/>
            <person name="O'Toole P.W."/>
        </authorList>
    </citation>
    <scope>NUCLEOTIDE SEQUENCE [LARGE SCALE GENOMIC DNA]</scope>
    <source>
        <strain evidence="4 5">DSM 22697</strain>
    </source>
</reference>
<keyword evidence="3" id="KW-0119">Carbohydrate metabolism</keyword>
<organism evidence="4 5">
    <name type="scientific">Lacticaseibacillus camelliae DSM 22697 = JCM 13995</name>
    <dbReference type="NCBI Taxonomy" id="1423730"/>
    <lineage>
        <taxon>Bacteria</taxon>
        <taxon>Bacillati</taxon>
        <taxon>Bacillota</taxon>
        <taxon>Bacilli</taxon>
        <taxon>Lactobacillales</taxon>
        <taxon>Lactobacillaceae</taxon>
        <taxon>Lacticaseibacillus</taxon>
    </lineage>
</organism>
<evidence type="ECO:0000256" key="3">
    <source>
        <dbReference type="ARBA" id="ARBA00023277"/>
    </source>
</evidence>
<accession>A0A0R2F315</accession>
<dbReference type="InterPro" id="IPR011013">
    <property type="entry name" value="Gal_mutarotase_sf_dom"/>
</dbReference>
<dbReference type="GO" id="GO:0006006">
    <property type="term" value="P:glucose metabolic process"/>
    <property type="evidence" value="ECO:0007669"/>
    <property type="project" value="TreeGrafter"/>
</dbReference>
<dbReference type="AlphaFoldDB" id="A0A0R2F315"/>
<dbReference type="EMBL" id="AYZJ01000030">
    <property type="protein sequence ID" value="KRN22686.1"/>
    <property type="molecule type" value="Genomic_DNA"/>
</dbReference>
<dbReference type="CDD" id="cd09019">
    <property type="entry name" value="galactose_mutarotase_like"/>
    <property type="match status" value="1"/>
</dbReference>
<dbReference type="Pfam" id="PF01263">
    <property type="entry name" value="Aldose_epim"/>
    <property type="match status" value="1"/>
</dbReference>
<sequence>MTLTLRKYGERDGEFLYEYVLTNHNGMRVTLMNFGATLEKVEVPSGDHLVDVILSLKKPEDYAAERNLLGSTVGRIIGRLPGHVWHSGKRLLDLPAGEGPNHIHGGLDGLDRQVWTGTYRSEKSQDTVTFTYLDPDGHNQFPGNVLVTVSYTLADDNAVTYSINAVTDQMTLFNPSNHVYFALDGPNTTIEDTTLTMASDYYGPLKAHMPLGWTSVADSPFDFRNGQRLGDVLQKVLDGAGFDHPFLLKNDHAVRLVGASGRAMAMTTTASALVMFTGNHFRGDGQGILGHFKPHAGLTLETQVAPAAGLDWSGVTLMPGRPFNLKTKWAFTF</sequence>
<evidence type="ECO:0000256" key="2">
    <source>
        <dbReference type="ARBA" id="ARBA00023235"/>
    </source>
</evidence>
<dbReference type="RefSeq" id="WP_056989478.1">
    <property type="nucleotide sequence ID" value="NZ_AYZJ01000030.1"/>
</dbReference>
<dbReference type="Gene3D" id="2.70.98.10">
    <property type="match status" value="1"/>
</dbReference>
<evidence type="ECO:0000256" key="1">
    <source>
        <dbReference type="ARBA" id="ARBA00006206"/>
    </source>
</evidence>
<dbReference type="GO" id="GO:0033499">
    <property type="term" value="P:galactose catabolic process via UDP-galactose, Leloir pathway"/>
    <property type="evidence" value="ECO:0007669"/>
    <property type="project" value="TreeGrafter"/>
</dbReference>
<dbReference type="Proteomes" id="UP000050865">
    <property type="component" value="Unassembled WGS sequence"/>
</dbReference>
<evidence type="ECO:0000313" key="4">
    <source>
        <dbReference type="EMBL" id="KRN22686.1"/>
    </source>
</evidence>
<comment type="caution">
    <text evidence="4">The sequence shown here is derived from an EMBL/GenBank/DDBJ whole genome shotgun (WGS) entry which is preliminary data.</text>
</comment>
<dbReference type="GO" id="GO:0030246">
    <property type="term" value="F:carbohydrate binding"/>
    <property type="evidence" value="ECO:0007669"/>
    <property type="project" value="InterPro"/>
</dbReference>
<keyword evidence="5" id="KW-1185">Reference proteome</keyword>
<dbReference type="PANTHER" id="PTHR10091">
    <property type="entry name" value="ALDOSE-1-EPIMERASE"/>
    <property type="match status" value="1"/>
</dbReference>
<dbReference type="InterPro" id="IPR008183">
    <property type="entry name" value="Aldose_1/G6P_1-epimerase"/>
</dbReference>
<dbReference type="SUPFAM" id="SSF74650">
    <property type="entry name" value="Galactose mutarotase-like"/>
    <property type="match status" value="1"/>
</dbReference>
<gene>
    <name evidence="4" type="ORF">FC75_GL001734</name>
</gene>
<dbReference type="GO" id="GO:0004034">
    <property type="term" value="F:aldose 1-epimerase activity"/>
    <property type="evidence" value="ECO:0007669"/>
    <property type="project" value="TreeGrafter"/>
</dbReference>
<dbReference type="PANTHER" id="PTHR10091:SF0">
    <property type="entry name" value="GALACTOSE MUTAROTASE"/>
    <property type="match status" value="1"/>
</dbReference>
<dbReference type="STRING" id="1423730.FC75_GL001734"/>
<comment type="similarity">
    <text evidence="1">Belongs to the aldose epimerase family.</text>
</comment>
<dbReference type="PATRIC" id="fig|1423730.4.peg.1811"/>
<dbReference type="InterPro" id="IPR047215">
    <property type="entry name" value="Galactose_mutarotase-like"/>
</dbReference>